<dbReference type="AlphaFoldDB" id="A0A6A6U3E7"/>
<keyword evidence="7" id="KW-1185">Reference proteome</keyword>
<proteinExistence type="predicted"/>
<evidence type="ECO:0008006" key="8">
    <source>
        <dbReference type="Google" id="ProtNLM"/>
    </source>
</evidence>
<evidence type="ECO:0000256" key="2">
    <source>
        <dbReference type="SAM" id="Phobius"/>
    </source>
</evidence>
<feature type="compositionally biased region" description="Polar residues" evidence="1">
    <location>
        <begin position="17"/>
        <end position="32"/>
    </location>
</feature>
<dbReference type="Pfam" id="PF26174">
    <property type="entry name" value="LEA-2_1"/>
    <property type="match status" value="1"/>
</dbReference>
<dbReference type="Pfam" id="PF22786">
    <property type="entry name" value="Tag1_C"/>
    <property type="match status" value="1"/>
</dbReference>
<dbReference type="GO" id="GO:0000329">
    <property type="term" value="C:fungal-type vacuole membrane"/>
    <property type="evidence" value="ECO:0007669"/>
    <property type="project" value="InterPro"/>
</dbReference>
<dbReference type="InterPro" id="IPR059066">
    <property type="entry name" value="Ig_Tag1-like_5th"/>
</dbReference>
<dbReference type="InterPro" id="IPR046368">
    <property type="entry name" value="Tag1"/>
</dbReference>
<keyword evidence="2" id="KW-0812">Transmembrane</keyword>
<dbReference type="Pfam" id="PF26153">
    <property type="entry name" value="LEA-2L_5"/>
    <property type="match status" value="1"/>
</dbReference>
<organism evidence="6 7">
    <name type="scientific">Microthyrium microscopicum</name>
    <dbReference type="NCBI Taxonomy" id="703497"/>
    <lineage>
        <taxon>Eukaryota</taxon>
        <taxon>Fungi</taxon>
        <taxon>Dikarya</taxon>
        <taxon>Ascomycota</taxon>
        <taxon>Pezizomycotina</taxon>
        <taxon>Dothideomycetes</taxon>
        <taxon>Dothideomycetes incertae sedis</taxon>
        <taxon>Microthyriales</taxon>
        <taxon>Microthyriaceae</taxon>
        <taxon>Microthyrium</taxon>
    </lineage>
</organism>
<dbReference type="PANTHER" id="PTHR35895:SF3">
    <property type="entry name" value="PRE-RRNA PROCESSING PROTEIN"/>
    <property type="match status" value="1"/>
</dbReference>
<evidence type="ECO:0000259" key="5">
    <source>
        <dbReference type="Pfam" id="PF26153"/>
    </source>
</evidence>
<sequence length="853" mass="92973">MTSQRSPTRSPREDPSHNASENTPLLSDSESANGFGYDSEHRPQSIYDNYDAPATTSKSKSRWPTFITLGFLCFLAILIMIFAFFVPDTMERYATQAATLDLDSLVPEFTETGARARIRGTFSMQSSKVESGFLRTVGKFGTWVAREAETGESTVDVVLPDYNNALLGTAKLPGFKVKLADGRKTDLDIVADLTPPKSVDSIRTVIDQWLNQSLDHLNVEGIAQVKLRSGIVHLRTQTISQAIRITQDKIPTMPHFNITRLMFQEGRLPDGTKGMSADASITVENDFPIEMDIPPLSFDILVGNCLSDQPKIMLADASVDKVHTYPKRDVIVNATVFIRELPKSLTKQCPSSGKSPMDTLLGGYMKGHDIMVYVRGSKNPSTNAPKWITDLLSSVTVPVPVPGHTFGSIIHNFTLADVKFDLPDPLAPPDDPDSNPAISATIQTFIALPQEINVDVLVERVRATADVFYKQRKLGELNLRKWQAAKSTPSGHDEDNRPLILVESDIKQAPLEITDEDVFTDVIQAMLFGSKPIMLLVKAKVDVEIGTTLGVLTVRDIPAEGEVPVKPLSIGNGLASFKPKIANLSIVETSNTSLSLTADVDIFNPTVYSANVPYADVFILVNGTRIGSASVHHLNVTKGKNKHLKVKAVWGADPADGKNGSDMAREVVSRFISGYNLTLTIQAHNNTIPSNPTLGHALSKFPIDIPAPRINFPSDPNADPEDPEDPDEPDDNHPHFIQAATMHLFTSTAEFTLSSPLSHTTIYITSINATAFYDDEPIGTIISDLPLAVPPGVSLTPRLPVDWSLGSVGYEAVKRALGGTLKVRASAVVGIRIGEWEESVWYEGKGIGAKVRL</sequence>
<dbReference type="PANTHER" id="PTHR35895">
    <property type="entry name" value="CHROMOSOME 16, WHOLE GENOME SHOTGUN SEQUENCE"/>
    <property type="match status" value="1"/>
</dbReference>
<evidence type="ECO:0000259" key="3">
    <source>
        <dbReference type="Pfam" id="PF22786"/>
    </source>
</evidence>
<evidence type="ECO:0000313" key="7">
    <source>
        <dbReference type="Proteomes" id="UP000799302"/>
    </source>
</evidence>
<feature type="domain" description="Tag1 C-terminal" evidence="3">
    <location>
        <begin position="453"/>
        <end position="566"/>
    </location>
</feature>
<dbReference type="OrthoDB" id="5596576at2759"/>
<dbReference type="InterPro" id="IPR055011">
    <property type="entry name" value="Tag1_C"/>
</dbReference>
<feature type="transmembrane region" description="Helical" evidence="2">
    <location>
        <begin position="66"/>
        <end position="86"/>
    </location>
</feature>
<feature type="domain" description="Tag1-like fourth Ig-like" evidence="4">
    <location>
        <begin position="578"/>
        <end position="693"/>
    </location>
</feature>
<dbReference type="InterPro" id="IPR059065">
    <property type="entry name" value="Ig_Tag1-like_4th"/>
</dbReference>
<dbReference type="Pfam" id="PF26150">
    <property type="entry name" value="LEA-2_4"/>
    <property type="match status" value="1"/>
</dbReference>
<gene>
    <name evidence="6" type="ORF">BT63DRAFT_70898</name>
</gene>
<evidence type="ECO:0000313" key="6">
    <source>
        <dbReference type="EMBL" id="KAF2665648.1"/>
    </source>
</evidence>
<keyword evidence="2" id="KW-0472">Membrane</keyword>
<accession>A0A6A6U3E7</accession>
<name>A0A6A6U3E7_9PEZI</name>
<evidence type="ECO:0000256" key="1">
    <source>
        <dbReference type="SAM" id="MobiDB-lite"/>
    </source>
</evidence>
<protein>
    <recommendedName>
        <fullName evidence="8">Pre-rRNA processing protein</fullName>
    </recommendedName>
</protein>
<feature type="region of interest" description="Disordered" evidence="1">
    <location>
        <begin position="1"/>
        <end position="38"/>
    </location>
</feature>
<feature type="domain" description="Tag1-like fifth Ig-like" evidence="5">
    <location>
        <begin position="730"/>
        <end position="841"/>
    </location>
</feature>
<reference evidence="6" key="1">
    <citation type="journal article" date="2020" name="Stud. Mycol.">
        <title>101 Dothideomycetes genomes: a test case for predicting lifestyles and emergence of pathogens.</title>
        <authorList>
            <person name="Haridas S."/>
            <person name="Albert R."/>
            <person name="Binder M."/>
            <person name="Bloem J."/>
            <person name="Labutti K."/>
            <person name="Salamov A."/>
            <person name="Andreopoulos B."/>
            <person name="Baker S."/>
            <person name="Barry K."/>
            <person name="Bills G."/>
            <person name="Bluhm B."/>
            <person name="Cannon C."/>
            <person name="Castanera R."/>
            <person name="Culley D."/>
            <person name="Daum C."/>
            <person name="Ezra D."/>
            <person name="Gonzalez J."/>
            <person name="Henrissat B."/>
            <person name="Kuo A."/>
            <person name="Liang C."/>
            <person name="Lipzen A."/>
            <person name="Lutzoni F."/>
            <person name="Magnuson J."/>
            <person name="Mondo S."/>
            <person name="Nolan M."/>
            <person name="Ohm R."/>
            <person name="Pangilinan J."/>
            <person name="Park H.-J."/>
            <person name="Ramirez L."/>
            <person name="Alfaro M."/>
            <person name="Sun H."/>
            <person name="Tritt A."/>
            <person name="Yoshinaga Y."/>
            <person name="Zwiers L.-H."/>
            <person name="Turgeon B."/>
            <person name="Goodwin S."/>
            <person name="Spatafora J."/>
            <person name="Crous P."/>
            <person name="Grigoriev I."/>
        </authorList>
    </citation>
    <scope>NUCLEOTIDE SEQUENCE</scope>
    <source>
        <strain evidence="6">CBS 115976</strain>
    </source>
</reference>
<feature type="region of interest" description="Disordered" evidence="1">
    <location>
        <begin position="709"/>
        <end position="734"/>
    </location>
</feature>
<keyword evidence="2" id="KW-1133">Transmembrane helix</keyword>
<evidence type="ECO:0000259" key="4">
    <source>
        <dbReference type="Pfam" id="PF26150"/>
    </source>
</evidence>
<dbReference type="Proteomes" id="UP000799302">
    <property type="component" value="Unassembled WGS sequence"/>
</dbReference>
<dbReference type="EMBL" id="MU004240">
    <property type="protein sequence ID" value="KAF2665648.1"/>
    <property type="molecule type" value="Genomic_DNA"/>
</dbReference>
<feature type="compositionally biased region" description="Acidic residues" evidence="1">
    <location>
        <begin position="718"/>
        <end position="730"/>
    </location>
</feature>